<evidence type="ECO:0000256" key="5">
    <source>
        <dbReference type="ARBA" id="ARBA00022618"/>
    </source>
</evidence>
<evidence type="ECO:0000313" key="9">
    <source>
        <dbReference type="EMBL" id="MBB5848619.1"/>
    </source>
</evidence>
<evidence type="ECO:0000256" key="3">
    <source>
        <dbReference type="ARBA" id="ARBA00018787"/>
    </source>
</evidence>
<evidence type="ECO:0000256" key="2">
    <source>
        <dbReference type="ARBA" id="ARBA00009008"/>
    </source>
</evidence>
<accession>A0A7W9JJ83</accession>
<keyword evidence="10" id="KW-1185">Reference proteome</keyword>
<organism evidence="9 10">
    <name type="scientific">Micrococcus endophyticus</name>
    <dbReference type="NCBI Taxonomy" id="455343"/>
    <lineage>
        <taxon>Bacteria</taxon>
        <taxon>Bacillati</taxon>
        <taxon>Actinomycetota</taxon>
        <taxon>Actinomycetes</taxon>
        <taxon>Micrococcales</taxon>
        <taxon>Micrococcaceae</taxon>
        <taxon>Micrococcus</taxon>
    </lineage>
</organism>
<dbReference type="PANTHER" id="PTHR35794">
    <property type="entry name" value="CELL DIVISION PROTEIN DIVIVA"/>
    <property type="match status" value="1"/>
</dbReference>
<sequence length="199" mass="21745">MTTRRPQDAEPPFELVEQDEIGYETSHVDAFLARAREAREGGAPLTADEVRQARFATVNGGYATDEVDDELDRLEGELAAAEREAFVSERGDEDWSADLEERVAELVARADRAPAERFRRPSREDATSYDVDAVDALVDRLRVTLAGAEGAAAPDARGGLTADDVRRASFGEAEGDRGYEEGQVDAYLDAAVDVLLRRA</sequence>
<dbReference type="RefSeq" id="WP_017488771.1">
    <property type="nucleotide sequence ID" value="NZ_BAABAG010000007.1"/>
</dbReference>
<dbReference type="GO" id="GO:0005737">
    <property type="term" value="C:cytoplasm"/>
    <property type="evidence" value="ECO:0007669"/>
    <property type="project" value="UniProtKB-SubCell"/>
</dbReference>
<evidence type="ECO:0000256" key="7">
    <source>
        <dbReference type="ARBA" id="ARBA00023306"/>
    </source>
</evidence>
<proteinExistence type="inferred from homology"/>
<protein>
    <recommendedName>
        <fullName evidence="3">Cell wall synthesis protein Wag31</fullName>
    </recommendedName>
    <alternativeName>
        <fullName evidence="8">Antigen 84</fullName>
    </alternativeName>
</protein>
<dbReference type="EMBL" id="JACHMW010000001">
    <property type="protein sequence ID" value="MBB5848619.1"/>
    <property type="molecule type" value="Genomic_DNA"/>
</dbReference>
<gene>
    <name evidence="9" type="ORF">HDA33_001183</name>
</gene>
<name>A0A7W9JJ83_9MICC</name>
<dbReference type="Proteomes" id="UP000567246">
    <property type="component" value="Unassembled WGS sequence"/>
</dbReference>
<evidence type="ECO:0000256" key="8">
    <source>
        <dbReference type="ARBA" id="ARBA00031737"/>
    </source>
</evidence>
<keyword evidence="7" id="KW-0131">Cell cycle</keyword>
<keyword evidence="6" id="KW-0175">Coiled coil</keyword>
<comment type="similarity">
    <text evidence="2">Belongs to the DivIVA family.</text>
</comment>
<dbReference type="Gene3D" id="6.10.250.660">
    <property type="match status" value="2"/>
</dbReference>
<reference evidence="9 10" key="1">
    <citation type="submission" date="2020-08" db="EMBL/GenBank/DDBJ databases">
        <title>Sequencing the genomes of 1000 actinobacteria strains.</title>
        <authorList>
            <person name="Klenk H.-P."/>
        </authorList>
    </citation>
    <scope>NUCLEOTIDE SEQUENCE [LARGE SCALE GENOMIC DNA]</scope>
    <source>
        <strain evidence="9 10">DSM 17945</strain>
    </source>
</reference>
<evidence type="ECO:0000256" key="1">
    <source>
        <dbReference type="ARBA" id="ARBA00004496"/>
    </source>
</evidence>
<dbReference type="InterPro" id="IPR019933">
    <property type="entry name" value="DivIVA_domain"/>
</dbReference>
<dbReference type="NCBIfam" id="TIGR03544">
    <property type="entry name" value="DivI1A_domain"/>
    <property type="match status" value="2"/>
</dbReference>
<evidence type="ECO:0000256" key="6">
    <source>
        <dbReference type="ARBA" id="ARBA00023054"/>
    </source>
</evidence>
<dbReference type="AlphaFoldDB" id="A0A7W9JJ83"/>
<dbReference type="InterPro" id="IPR007793">
    <property type="entry name" value="DivIVA_fam"/>
</dbReference>
<evidence type="ECO:0000256" key="4">
    <source>
        <dbReference type="ARBA" id="ARBA00022490"/>
    </source>
</evidence>
<comment type="caution">
    <text evidence="9">The sequence shown here is derived from an EMBL/GenBank/DDBJ whole genome shotgun (WGS) entry which is preliminary data.</text>
</comment>
<dbReference type="PANTHER" id="PTHR35794:SF2">
    <property type="entry name" value="CELL DIVISION PROTEIN DIVIVA"/>
    <property type="match status" value="1"/>
</dbReference>
<dbReference type="GO" id="GO:0051301">
    <property type="term" value="P:cell division"/>
    <property type="evidence" value="ECO:0007669"/>
    <property type="project" value="UniProtKB-KW"/>
</dbReference>
<keyword evidence="5" id="KW-0132">Cell division</keyword>
<keyword evidence="4" id="KW-0963">Cytoplasm</keyword>
<evidence type="ECO:0000313" key="10">
    <source>
        <dbReference type="Proteomes" id="UP000567246"/>
    </source>
</evidence>
<comment type="subcellular location">
    <subcellularLocation>
        <location evidence="1">Cytoplasm</location>
    </subcellularLocation>
</comment>